<name>A0A917S6M7_9BACL</name>
<evidence type="ECO:0000313" key="3">
    <source>
        <dbReference type="Proteomes" id="UP000654670"/>
    </source>
</evidence>
<accession>A0A917S6M7</accession>
<gene>
    <name evidence="2" type="ORF">GCM10007968_27360</name>
</gene>
<protein>
    <recommendedName>
        <fullName evidence="1">SnoaL-like domain-containing protein</fullName>
    </recommendedName>
</protein>
<sequence>MNAIDTYFKLSDTAGSNRDDFNNLIALFDPNGTIEPANGPSFTGRQEITNFFHRFFEKNIKLRHVWITKEQEGSYKTTWAVAGLRKDGHVVSLEGTDYAKLNKDGLISHLKVVING</sequence>
<dbReference type="Proteomes" id="UP000654670">
    <property type="component" value="Unassembled WGS sequence"/>
</dbReference>
<dbReference type="AlphaFoldDB" id="A0A917S6M7"/>
<dbReference type="Pfam" id="PF12680">
    <property type="entry name" value="SnoaL_2"/>
    <property type="match status" value="1"/>
</dbReference>
<evidence type="ECO:0000259" key="1">
    <source>
        <dbReference type="Pfam" id="PF12680"/>
    </source>
</evidence>
<dbReference type="RefSeq" id="WP_188804336.1">
    <property type="nucleotide sequence ID" value="NZ_BMOK01000014.1"/>
</dbReference>
<dbReference type="SUPFAM" id="SSF54427">
    <property type="entry name" value="NTF2-like"/>
    <property type="match status" value="1"/>
</dbReference>
<reference evidence="2" key="2">
    <citation type="submission" date="2020-09" db="EMBL/GenBank/DDBJ databases">
        <authorList>
            <person name="Sun Q."/>
            <person name="Ohkuma M."/>
        </authorList>
    </citation>
    <scope>NUCLEOTIDE SEQUENCE</scope>
    <source>
        <strain evidence="2">JCM 15325</strain>
    </source>
</reference>
<feature type="domain" description="SnoaL-like" evidence="1">
    <location>
        <begin position="16"/>
        <end position="108"/>
    </location>
</feature>
<keyword evidence="3" id="KW-1185">Reference proteome</keyword>
<organism evidence="2 3">
    <name type="scientific">Sporolactobacillus putidus</name>
    <dbReference type="NCBI Taxonomy" id="492735"/>
    <lineage>
        <taxon>Bacteria</taxon>
        <taxon>Bacillati</taxon>
        <taxon>Bacillota</taxon>
        <taxon>Bacilli</taxon>
        <taxon>Bacillales</taxon>
        <taxon>Sporolactobacillaceae</taxon>
        <taxon>Sporolactobacillus</taxon>
    </lineage>
</organism>
<dbReference type="InterPro" id="IPR037401">
    <property type="entry name" value="SnoaL-like"/>
</dbReference>
<proteinExistence type="predicted"/>
<comment type="caution">
    <text evidence="2">The sequence shown here is derived from an EMBL/GenBank/DDBJ whole genome shotgun (WGS) entry which is preliminary data.</text>
</comment>
<dbReference type="EMBL" id="BMOK01000014">
    <property type="protein sequence ID" value="GGL61902.1"/>
    <property type="molecule type" value="Genomic_DNA"/>
</dbReference>
<dbReference type="InterPro" id="IPR032710">
    <property type="entry name" value="NTF2-like_dom_sf"/>
</dbReference>
<dbReference type="Gene3D" id="3.10.450.50">
    <property type="match status" value="1"/>
</dbReference>
<evidence type="ECO:0000313" key="2">
    <source>
        <dbReference type="EMBL" id="GGL61902.1"/>
    </source>
</evidence>
<reference evidence="2" key="1">
    <citation type="journal article" date="2014" name="Int. J. Syst. Evol. Microbiol.">
        <title>Complete genome sequence of Corynebacterium casei LMG S-19264T (=DSM 44701T), isolated from a smear-ripened cheese.</title>
        <authorList>
            <consortium name="US DOE Joint Genome Institute (JGI-PGF)"/>
            <person name="Walter F."/>
            <person name="Albersmeier A."/>
            <person name="Kalinowski J."/>
            <person name="Ruckert C."/>
        </authorList>
    </citation>
    <scope>NUCLEOTIDE SEQUENCE</scope>
    <source>
        <strain evidence="2">JCM 15325</strain>
    </source>
</reference>